<name>A0A1A9VQN1_GLOAU</name>
<reference evidence="1" key="1">
    <citation type="submission" date="2020-05" db="UniProtKB">
        <authorList>
            <consortium name="EnsemblMetazoa"/>
        </authorList>
    </citation>
    <scope>IDENTIFICATION</scope>
    <source>
        <strain evidence="1">TTRI</strain>
    </source>
</reference>
<proteinExistence type="predicted"/>
<organism evidence="1 2">
    <name type="scientific">Glossina austeni</name>
    <name type="common">Savannah tsetse fly</name>
    <dbReference type="NCBI Taxonomy" id="7395"/>
    <lineage>
        <taxon>Eukaryota</taxon>
        <taxon>Metazoa</taxon>
        <taxon>Ecdysozoa</taxon>
        <taxon>Arthropoda</taxon>
        <taxon>Hexapoda</taxon>
        <taxon>Insecta</taxon>
        <taxon>Pterygota</taxon>
        <taxon>Neoptera</taxon>
        <taxon>Endopterygota</taxon>
        <taxon>Diptera</taxon>
        <taxon>Brachycera</taxon>
        <taxon>Muscomorpha</taxon>
        <taxon>Hippoboscoidea</taxon>
        <taxon>Glossinidae</taxon>
        <taxon>Glossina</taxon>
    </lineage>
</organism>
<sequence>MTKHTTVLLTFAKRSYACLKSIAIYSTPLVKYLMTIRLWFQGRILFDFSKRHTQSHDPGACTVTLLNELKERLLLNIFKVALAQIGLGVKSDEPQHQLVSKSKVVASVRPSCHIVWGAICEQRPKPKQIRTTPAGGMLRSIKLSILKINSFDFNFQQEILTIA</sequence>
<accession>A0A1A9VQN1</accession>
<dbReference type="Proteomes" id="UP000078200">
    <property type="component" value="Unassembled WGS sequence"/>
</dbReference>
<evidence type="ECO:0000313" key="2">
    <source>
        <dbReference type="Proteomes" id="UP000078200"/>
    </source>
</evidence>
<keyword evidence="2" id="KW-1185">Reference proteome</keyword>
<dbReference type="VEuPathDB" id="VectorBase:GAUT044513"/>
<evidence type="ECO:0000313" key="1">
    <source>
        <dbReference type="EnsemblMetazoa" id="GAUT044513-PA"/>
    </source>
</evidence>
<dbReference type="AlphaFoldDB" id="A0A1A9VQN1"/>
<dbReference type="EnsemblMetazoa" id="GAUT044513-RA">
    <property type="protein sequence ID" value="GAUT044513-PA"/>
    <property type="gene ID" value="GAUT044513"/>
</dbReference>
<protein>
    <submittedName>
        <fullName evidence="1">Uncharacterized protein</fullName>
    </submittedName>
</protein>